<organism evidence="2 3">
    <name type="scientific">Sitophilus oryzae</name>
    <name type="common">Rice weevil</name>
    <name type="synonym">Curculio oryzae</name>
    <dbReference type="NCBI Taxonomy" id="7048"/>
    <lineage>
        <taxon>Eukaryota</taxon>
        <taxon>Metazoa</taxon>
        <taxon>Ecdysozoa</taxon>
        <taxon>Arthropoda</taxon>
        <taxon>Hexapoda</taxon>
        <taxon>Insecta</taxon>
        <taxon>Pterygota</taxon>
        <taxon>Neoptera</taxon>
        <taxon>Endopterygota</taxon>
        <taxon>Coleoptera</taxon>
        <taxon>Polyphaga</taxon>
        <taxon>Cucujiformia</taxon>
        <taxon>Curculionidae</taxon>
        <taxon>Dryophthorinae</taxon>
        <taxon>Sitophilus</taxon>
    </lineage>
</organism>
<keyword evidence="1" id="KW-0732">Signal</keyword>
<evidence type="ECO:0000313" key="3">
    <source>
        <dbReference type="RefSeq" id="XP_030755170.1"/>
    </source>
</evidence>
<dbReference type="InParanoid" id="A0A6J2XWN1"/>
<proteinExistence type="predicted"/>
<accession>A0A6J2XWN1</accession>
<dbReference type="Proteomes" id="UP000504635">
    <property type="component" value="Unplaced"/>
</dbReference>
<sequence>MKITVAVFLLTIAGSGWANKDLNYELQINKKILENLLQKLEPLQDELSVGTEGHITAVINDYADQLLENIYTYSVNKGFDTIALDDYDNWFLTASVTLTNGTLGGLTNIQRSDDVVVTYTSSSKLLDVTIPITFKKIYFQYHYHVIVLLIGPEGTMTGKIRDLSMELKLSFDFNEYQATYTKASIKSSGHIDVTFDGGLVEIVVNILSELATTILHPLIVLVIEGEINNVLGKVVENINESISNILNPQ</sequence>
<dbReference type="OrthoDB" id="6419576at2759"/>
<dbReference type="KEGG" id="soy:115881707"/>
<dbReference type="GeneID" id="115881707"/>
<keyword evidence="2" id="KW-1185">Reference proteome</keyword>
<dbReference type="AlphaFoldDB" id="A0A6J2XWN1"/>
<dbReference type="Gene3D" id="3.15.10.50">
    <property type="match status" value="1"/>
</dbReference>
<dbReference type="InterPro" id="IPR020234">
    <property type="entry name" value="Mite_allergen_group-7"/>
</dbReference>
<reference evidence="3" key="1">
    <citation type="submission" date="2025-08" db="UniProtKB">
        <authorList>
            <consortium name="RefSeq"/>
        </authorList>
    </citation>
    <scope>IDENTIFICATION</scope>
    <source>
        <tissue evidence="3">Gonads</tissue>
    </source>
</reference>
<name>A0A6J2XWN1_SITOR</name>
<dbReference type="Pfam" id="PF16984">
    <property type="entry name" value="Grp7_allergen"/>
    <property type="match status" value="1"/>
</dbReference>
<feature type="chain" id="PRO_5026787114" evidence="1">
    <location>
        <begin position="19"/>
        <end position="249"/>
    </location>
</feature>
<evidence type="ECO:0000256" key="1">
    <source>
        <dbReference type="SAM" id="SignalP"/>
    </source>
</evidence>
<evidence type="ECO:0000313" key="2">
    <source>
        <dbReference type="Proteomes" id="UP000504635"/>
    </source>
</evidence>
<feature type="signal peptide" evidence="1">
    <location>
        <begin position="1"/>
        <end position="18"/>
    </location>
</feature>
<dbReference type="RefSeq" id="XP_030755170.1">
    <property type="nucleotide sequence ID" value="XM_030899310.1"/>
</dbReference>
<dbReference type="InterPro" id="IPR038602">
    <property type="entry name" value="Mite_allergen_7_sf"/>
</dbReference>
<protein>
    <submittedName>
        <fullName evidence="3">Uncharacterized protein LOC115881707</fullName>
    </submittedName>
</protein>
<gene>
    <name evidence="3" type="primary">LOC115881707</name>
</gene>